<reference evidence="2 3" key="1">
    <citation type="submission" date="2019-04" db="EMBL/GenBank/DDBJ databases">
        <authorList>
            <consortium name="Pathogen Informatics"/>
        </authorList>
    </citation>
    <scope>NUCLEOTIDE SEQUENCE [LARGE SCALE GENOMIC DNA]</scope>
    <source>
        <strain evidence="2 3">NCTC9185</strain>
    </source>
</reference>
<evidence type="ECO:0000259" key="1">
    <source>
        <dbReference type="Pfam" id="PF00005"/>
    </source>
</evidence>
<dbReference type="SUPFAM" id="SSF52540">
    <property type="entry name" value="P-loop containing nucleoside triphosphate hydrolases"/>
    <property type="match status" value="1"/>
</dbReference>
<proteinExistence type="predicted"/>
<dbReference type="Pfam" id="PF00005">
    <property type="entry name" value="ABC_tran"/>
    <property type="match status" value="1"/>
</dbReference>
<accession>A0A4U9CYP2</accession>
<dbReference type="GO" id="GO:0016887">
    <property type="term" value="F:ATP hydrolysis activity"/>
    <property type="evidence" value="ECO:0007669"/>
    <property type="project" value="InterPro"/>
</dbReference>
<dbReference type="PANTHER" id="PTHR42794:SF2">
    <property type="entry name" value="ABC TRANSPORTER ATP-BINDING PROTEIN"/>
    <property type="match status" value="1"/>
</dbReference>
<feature type="domain" description="ABC transporter" evidence="1">
    <location>
        <begin position="17"/>
        <end position="68"/>
    </location>
</feature>
<dbReference type="Gene3D" id="3.40.50.300">
    <property type="entry name" value="P-loop containing nucleotide triphosphate hydrolases"/>
    <property type="match status" value="1"/>
</dbReference>
<evidence type="ECO:0000313" key="3">
    <source>
        <dbReference type="Proteomes" id="UP000339249"/>
    </source>
</evidence>
<dbReference type="Proteomes" id="UP000339249">
    <property type="component" value="Unassembled WGS sequence"/>
</dbReference>
<dbReference type="PANTHER" id="PTHR42794">
    <property type="entry name" value="HEMIN IMPORT ATP-BINDING PROTEIN HMUV"/>
    <property type="match status" value="1"/>
</dbReference>
<name>A0A4U9CYP2_RAOTE</name>
<sequence length="91" mass="9930">MLTVNNLTLTLNGRPLLRNVEFCVAPGEVLTLMGPSGSGKSTLFAWMAGALDENFHAGRRTVAGRRALRRTPHRAAANRRPFSGCPAVRWL</sequence>
<dbReference type="InterPro" id="IPR027417">
    <property type="entry name" value="P-loop_NTPase"/>
</dbReference>
<protein>
    <submittedName>
        <fullName evidence="2">Probable ATP-dependent transporter SufC</fullName>
    </submittedName>
</protein>
<dbReference type="AlphaFoldDB" id="A0A4U9CYP2"/>
<gene>
    <name evidence="2" type="primary">sufC_1</name>
    <name evidence="2" type="ORF">NCTC9185_00127</name>
</gene>
<dbReference type="InterPro" id="IPR003439">
    <property type="entry name" value="ABC_transporter-like_ATP-bd"/>
</dbReference>
<organism evidence="2 3">
    <name type="scientific">Raoultella terrigena</name>
    <name type="common">Klebsiella terrigena</name>
    <dbReference type="NCBI Taxonomy" id="577"/>
    <lineage>
        <taxon>Bacteria</taxon>
        <taxon>Pseudomonadati</taxon>
        <taxon>Pseudomonadota</taxon>
        <taxon>Gammaproteobacteria</taxon>
        <taxon>Enterobacterales</taxon>
        <taxon>Enterobacteriaceae</taxon>
        <taxon>Klebsiella/Raoultella group</taxon>
        <taxon>Raoultella</taxon>
    </lineage>
</organism>
<dbReference type="GO" id="GO:0005524">
    <property type="term" value="F:ATP binding"/>
    <property type="evidence" value="ECO:0007669"/>
    <property type="project" value="InterPro"/>
</dbReference>
<evidence type="ECO:0000313" key="2">
    <source>
        <dbReference type="EMBL" id="VTN08253.1"/>
    </source>
</evidence>
<dbReference type="EMBL" id="CABDVU010000001">
    <property type="protein sequence ID" value="VTN08253.1"/>
    <property type="molecule type" value="Genomic_DNA"/>
</dbReference>